<organism evidence="2 3">
    <name type="scientific">Thioclava electrotropha</name>
    <dbReference type="NCBI Taxonomy" id="1549850"/>
    <lineage>
        <taxon>Bacteria</taxon>
        <taxon>Pseudomonadati</taxon>
        <taxon>Pseudomonadota</taxon>
        <taxon>Alphaproteobacteria</taxon>
        <taxon>Rhodobacterales</taxon>
        <taxon>Paracoccaceae</taxon>
        <taxon>Thioclava</taxon>
    </lineage>
</organism>
<evidence type="ECO:0000256" key="1">
    <source>
        <dbReference type="SAM" id="SignalP"/>
    </source>
</evidence>
<proteinExistence type="predicted"/>
<keyword evidence="2" id="KW-0614">Plasmid</keyword>
<accession>A0ABX6Z007</accession>
<evidence type="ECO:0000313" key="3">
    <source>
        <dbReference type="Proteomes" id="UP000192422"/>
    </source>
</evidence>
<gene>
    <name evidence="2" type="ORF">AKL02_020445</name>
</gene>
<evidence type="ECO:0008006" key="4">
    <source>
        <dbReference type="Google" id="ProtNLM"/>
    </source>
</evidence>
<geneLocation type="plasmid" evidence="2 3">
    <name>pTElox9</name>
</geneLocation>
<dbReference type="RefSeq" id="WP_083080065.1">
    <property type="nucleotide sequence ID" value="NZ_CP053563.1"/>
</dbReference>
<feature type="chain" id="PRO_5047191588" description="Lipoprotein" evidence="1">
    <location>
        <begin position="21"/>
        <end position="192"/>
    </location>
</feature>
<evidence type="ECO:0000313" key="2">
    <source>
        <dbReference type="EMBL" id="QPZ93353.1"/>
    </source>
</evidence>
<name>A0ABX6Z007_9RHOB</name>
<sequence length="192" mass="20685">MNLRFAMPLFLSGLLLTGCAAPPTEHTLDRLSADEATQVHSYAFVDRCSASIGKAEQKRLSRFLVRNAHPEKDVVIASIPRGCNAQVDRQRSATLRNLIGDTHGALRVMPSDASDPVGSHGIVRIAHIIGINVDRSECRVNSNCAVAGNLAAMISDPRDLFMPQSGNRYWKHPSAIDLSSKSGLGSDTPALN</sequence>
<feature type="signal peptide" evidence="1">
    <location>
        <begin position="1"/>
        <end position="20"/>
    </location>
</feature>
<reference evidence="2 3" key="1">
    <citation type="submission" date="2020-05" db="EMBL/GenBank/DDBJ databases">
        <title>Thioclava electrotropha strain Elox9 finished genome.</title>
        <authorList>
            <person name="Rowe A.R."/>
            <person name="Wilbanks E.G."/>
        </authorList>
    </citation>
    <scope>NUCLEOTIDE SEQUENCE [LARGE SCALE GENOMIC DNA]</scope>
    <source>
        <strain evidence="2 3">Elox9</strain>
        <plasmid evidence="2 3">pTElox9</plasmid>
    </source>
</reference>
<dbReference type="PROSITE" id="PS51257">
    <property type="entry name" value="PROKAR_LIPOPROTEIN"/>
    <property type="match status" value="1"/>
</dbReference>
<dbReference type="EMBL" id="CP053563">
    <property type="protein sequence ID" value="QPZ93353.1"/>
    <property type="molecule type" value="Genomic_DNA"/>
</dbReference>
<dbReference type="Proteomes" id="UP000192422">
    <property type="component" value="Plasmid pTElox9"/>
</dbReference>
<keyword evidence="3" id="KW-1185">Reference proteome</keyword>
<keyword evidence="1" id="KW-0732">Signal</keyword>
<protein>
    <recommendedName>
        <fullName evidence="4">Lipoprotein</fullName>
    </recommendedName>
</protein>